<keyword evidence="6 14" id="KW-0175">Coiled coil</keyword>
<evidence type="ECO:0000256" key="10">
    <source>
        <dbReference type="ARBA" id="ARBA00023242"/>
    </source>
</evidence>
<evidence type="ECO:0000259" key="17">
    <source>
        <dbReference type="PROSITE" id="PS51042"/>
    </source>
</evidence>
<dbReference type="PANTHER" id="PTHR14043">
    <property type="entry name" value="CCAAT DISPLACEMENT PROTEIN-RELATED"/>
    <property type="match status" value="1"/>
</dbReference>
<keyword evidence="4" id="KW-0677">Repeat</keyword>
<gene>
    <name evidence="18" type="primary">TCP11L2</name>
</gene>
<evidence type="ECO:0000313" key="18">
    <source>
        <dbReference type="Ensembl" id="ENSDCDP00010050426.1"/>
    </source>
</evidence>
<dbReference type="InterPro" id="IPR010982">
    <property type="entry name" value="Lambda_DNA-bd_dom_sf"/>
</dbReference>
<dbReference type="CDD" id="cd00086">
    <property type="entry name" value="homeodomain"/>
    <property type="match status" value="1"/>
</dbReference>
<dbReference type="FunFam" id="1.10.260.40:FF:000004">
    <property type="entry name" value="Cut-like homeobox 1a"/>
    <property type="match status" value="1"/>
</dbReference>
<sequence>MKLKDSSVPDKASTDRCYAPSSLLDVQAKEDSMVPLQQCHADSFPSLSTGENTETENSSSVQLSEVEKRTTTLQSGLTASQAELVTLQGQYDEEKMSRREDVAGVMVADVQQASMRVEATQIDVDCVRKELDRRGTGGQTGSRTSERRGMERAGLEMILAEQDREIIRLKEEVQRLQLTLQEAEESTANQIAQLEGQLTSRTEDIERLQAKLQSQQDYECIKTELRIFRALKGASLNGFMSQEKEQDLCPLSKTGLVEDRDSLLSPSIENLTGPVIEDVEVKREAQTPEGLYISYDGRCSSSSKPPLPCQGTSPLSLSPNSLSPHPPLLTPLIKTEASPTASLTEDTFGLPETSQSSEDAGIGEGPLSTYLWEVEGLSGAKEPLETSEIAIQVKEQLLKHNIGQRVFGHYVLGLSQGSVSEILSRPKPWSKLTLKGKESFLRMKHFLSNEHNVLALRSIQVQQRGNIIPRIRSPETGSDEIIKNILEQANKEIQRGYDETGSPKCFSYGLGSECTTVSSRSSGNGSCDSEVTIKDILEQARREMLTQQQEETLQEVKRFQVKHEDTSDQNTQHLHQSPFSMLSPTDFVQNIIRKVKREISDFADYSDSHWSAGSSAASPPLTCVSPSLVSTTSFCSPFTQTGQESAPKCWPLPAVSHRLSKKQEVQEVLLGDREEHPLAVVKVKVELSAEEEEPVQPEGVDTASLTRQVKQKLAQNGICQRTFGEKVLGLSQGSVSDILSRPKPWSKLTQKGKEPFIRMQLWLLGQNLNQPPPNSSPSQERYPVTNRSQSLVKEPTRLILESIKENQQPSQGPHSLPQPVPSELDIQHLAALSPELDTLSITKKVKEVLTNNNLGQRLFGDMVLGLTQGSVSDLLARPKPWSKLSLKGREPFIRMQLWLKDPQNVEKLREIKKMDLRACMKRHYNSVSATMDRDSLGAPSDMPSMQDPSVLGVTKKPRVLLSTHDKDVLKKAYQVEPYPSQKTVESLSLQLGLRTNTVSNWFHNYRSRMRREVEDVGLINVSMTPSQNPIQHCSLSTNMHVVVIKQETPELSESEEEMTKDSMQQSKYMSAHLPAGLKAEDEDLRNPSPLLCSAGQREAGAESAENRGDLHTPEDLQDEEKQLNGLNEKHVETTSKRAGSQPNPFAADSPVSLTSEVPGETTGLQRHLVDSGGTQKRSAKMANLDNIIFRLEQAATKEETLEWEF</sequence>
<keyword evidence="5 13" id="KW-0805">Transcription regulation</keyword>
<evidence type="ECO:0000256" key="6">
    <source>
        <dbReference type="ARBA" id="ARBA00023054"/>
    </source>
</evidence>
<dbReference type="GO" id="GO:0000981">
    <property type="term" value="F:DNA-binding transcription factor activity, RNA polymerase II-specific"/>
    <property type="evidence" value="ECO:0007669"/>
    <property type="project" value="InterPro"/>
</dbReference>
<feature type="compositionally biased region" description="Polar residues" evidence="15">
    <location>
        <begin position="45"/>
        <end position="63"/>
    </location>
</feature>
<evidence type="ECO:0000256" key="12">
    <source>
        <dbReference type="RuleBase" id="RU000682"/>
    </source>
</evidence>
<evidence type="ECO:0000256" key="14">
    <source>
        <dbReference type="SAM" id="Coils"/>
    </source>
</evidence>
<dbReference type="GO" id="GO:0000977">
    <property type="term" value="F:RNA polymerase II transcription regulatory region sequence-specific DNA binding"/>
    <property type="evidence" value="ECO:0007669"/>
    <property type="project" value="TreeGrafter"/>
</dbReference>
<dbReference type="Ensembl" id="ENSDCDT00010060848.1">
    <property type="protein sequence ID" value="ENSDCDP00010050426.1"/>
    <property type="gene ID" value="ENSDCDG00010029873.1"/>
</dbReference>
<dbReference type="InterPro" id="IPR003350">
    <property type="entry name" value="CUT_dom"/>
</dbReference>
<evidence type="ECO:0000256" key="13">
    <source>
        <dbReference type="RuleBase" id="RU361129"/>
    </source>
</evidence>
<feature type="compositionally biased region" description="Low complexity" evidence="15">
    <location>
        <begin position="313"/>
        <end position="323"/>
    </location>
</feature>
<dbReference type="InterPro" id="IPR009057">
    <property type="entry name" value="Homeodomain-like_sf"/>
</dbReference>
<keyword evidence="9 13" id="KW-0804">Transcription</keyword>
<comment type="similarity">
    <text evidence="2 13">Belongs to the CUT homeobox family.</text>
</comment>
<dbReference type="GeneTree" id="ENSGT00940000160241"/>
<feature type="domain" description="Homeobox" evidence="16">
    <location>
        <begin position="952"/>
        <end position="1012"/>
    </location>
</feature>
<evidence type="ECO:0000259" key="16">
    <source>
        <dbReference type="PROSITE" id="PS50071"/>
    </source>
</evidence>
<feature type="domain" description="CUT" evidence="17">
    <location>
        <begin position="827"/>
        <end position="914"/>
    </location>
</feature>
<name>A0AAY4E0S5_9TELE</name>
<keyword evidence="19" id="KW-1185">Reference proteome</keyword>
<proteinExistence type="inferred from homology"/>
<feature type="DNA-binding region" description="Homeobox" evidence="11">
    <location>
        <begin position="954"/>
        <end position="1013"/>
    </location>
</feature>
<comment type="subcellular location">
    <subcellularLocation>
        <location evidence="1 11 12">Nucleus</location>
    </subcellularLocation>
</comment>
<evidence type="ECO:0000256" key="3">
    <source>
        <dbReference type="ARBA" id="ARBA00022553"/>
    </source>
</evidence>
<dbReference type="Gene3D" id="1.10.260.40">
    <property type="entry name" value="lambda repressor-like DNA-binding domains"/>
    <property type="match status" value="3"/>
</dbReference>
<dbReference type="FunFam" id="1.10.260.40:FF:000010">
    <property type="entry name" value="Cut-like homeobox 1a"/>
    <property type="match status" value="1"/>
</dbReference>
<evidence type="ECO:0000256" key="9">
    <source>
        <dbReference type="ARBA" id="ARBA00023163"/>
    </source>
</evidence>
<evidence type="ECO:0000256" key="7">
    <source>
        <dbReference type="ARBA" id="ARBA00023125"/>
    </source>
</evidence>
<reference evidence="18" key="2">
    <citation type="submission" date="2025-08" db="UniProtKB">
        <authorList>
            <consortium name="Ensembl"/>
        </authorList>
    </citation>
    <scope>IDENTIFICATION</scope>
</reference>
<evidence type="ECO:0000256" key="11">
    <source>
        <dbReference type="PROSITE-ProRule" id="PRU00108"/>
    </source>
</evidence>
<evidence type="ECO:0000256" key="2">
    <source>
        <dbReference type="ARBA" id="ARBA00008190"/>
    </source>
</evidence>
<dbReference type="SMART" id="SM00389">
    <property type="entry name" value="HOX"/>
    <property type="match status" value="1"/>
</dbReference>
<dbReference type="Pfam" id="PF00046">
    <property type="entry name" value="Homeodomain"/>
    <property type="match status" value="1"/>
</dbReference>
<dbReference type="InterPro" id="IPR017970">
    <property type="entry name" value="Homeobox_CS"/>
</dbReference>
<feature type="region of interest" description="Disordered" evidence="15">
    <location>
        <begin position="1132"/>
        <end position="1158"/>
    </location>
</feature>
<dbReference type="PROSITE" id="PS50071">
    <property type="entry name" value="HOMEOBOX_2"/>
    <property type="match status" value="1"/>
</dbReference>
<dbReference type="InterPro" id="IPR001356">
    <property type="entry name" value="HD"/>
</dbReference>
<feature type="domain" description="CUT" evidence="17">
    <location>
        <begin position="375"/>
        <end position="462"/>
    </location>
</feature>
<evidence type="ECO:0000256" key="1">
    <source>
        <dbReference type="ARBA" id="ARBA00004123"/>
    </source>
</evidence>
<feature type="region of interest" description="Disordered" evidence="15">
    <location>
        <begin position="1081"/>
        <end position="1115"/>
    </location>
</feature>
<feature type="compositionally biased region" description="Basic and acidic residues" evidence="15">
    <location>
        <begin position="1104"/>
        <end position="1115"/>
    </location>
</feature>
<keyword evidence="3" id="KW-0597">Phosphoprotein</keyword>
<reference evidence="18 19" key="1">
    <citation type="submission" date="2020-06" db="EMBL/GenBank/DDBJ databases">
        <authorList>
            <consortium name="Wellcome Sanger Institute Data Sharing"/>
        </authorList>
    </citation>
    <scope>NUCLEOTIDE SEQUENCE [LARGE SCALE GENOMIC DNA]</scope>
</reference>
<feature type="domain" description="CUT" evidence="17">
    <location>
        <begin position="691"/>
        <end position="778"/>
    </location>
</feature>
<dbReference type="Proteomes" id="UP000694580">
    <property type="component" value="Chromosome 3"/>
</dbReference>
<keyword evidence="10 11" id="KW-0539">Nucleus</keyword>
<dbReference type="GO" id="GO:0005634">
    <property type="term" value="C:nucleus"/>
    <property type="evidence" value="ECO:0007669"/>
    <property type="project" value="UniProtKB-SubCell"/>
</dbReference>
<keyword evidence="7 11" id="KW-0238">DNA-binding</keyword>
<reference evidence="18" key="3">
    <citation type="submission" date="2025-09" db="UniProtKB">
        <authorList>
            <consortium name="Ensembl"/>
        </authorList>
    </citation>
    <scope>IDENTIFICATION</scope>
</reference>
<evidence type="ECO:0000256" key="5">
    <source>
        <dbReference type="ARBA" id="ARBA00023015"/>
    </source>
</evidence>
<keyword evidence="8 11" id="KW-0371">Homeobox</keyword>
<organism evidence="18 19">
    <name type="scientific">Denticeps clupeoides</name>
    <name type="common">denticle herring</name>
    <dbReference type="NCBI Taxonomy" id="299321"/>
    <lineage>
        <taxon>Eukaryota</taxon>
        <taxon>Metazoa</taxon>
        <taxon>Chordata</taxon>
        <taxon>Craniata</taxon>
        <taxon>Vertebrata</taxon>
        <taxon>Euteleostomi</taxon>
        <taxon>Actinopterygii</taxon>
        <taxon>Neopterygii</taxon>
        <taxon>Teleostei</taxon>
        <taxon>Clupei</taxon>
        <taxon>Clupeiformes</taxon>
        <taxon>Denticipitoidei</taxon>
        <taxon>Denticipitidae</taxon>
        <taxon>Denticeps</taxon>
    </lineage>
</organism>
<dbReference type="PANTHER" id="PTHR14043:SF5">
    <property type="entry name" value="HOMEOBOX PROTEIN CUT-LIKE 2"/>
    <property type="match status" value="1"/>
</dbReference>
<dbReference type="SMART" id="SM01109">
    <property type="entry name" value="CUT"/>
    <property type="match status" value="3"/>
</dbReference>
<dbReference type="PROSITE" id="PS51042">
    <property type="entry name" value="CUT"/>
    <property type="match status" value="3"/>
</dbReference>
<evidence type="ECO:0000256" key="8">
    <source>
        <dbReference type="ARBA" id="ARBA00023155"/>
    </source>
</evidence>
<evidence type="ECO:0000256" key="4">
    <source>
        <dbReference type="ARBA" id="ARBA00022737"/>
    </source>
</evidence>
<dbReference type="AlphaFoldDB" id="A0AAY4E0S5"/>
<feature type="region of interest" description="Disordered" evidence="15">
    <location>
        <begin position="303"/>
        <end position="363"/>
    </location>
</feature>
<dbReference type="PROSITE" id="PS00027">
    <property type="entry name" value="HOMEOBOX_1"/>
    <property type="match status" value="1"/>
</dbReference>
<dbReference type="SUPFAM" id="SSF47413">
    <property type="entry name" value="lambda repressor-like DNA-binding domains"/>
    <property type="match status" value="3"/>
</dbReference>
<protein>
    <recommendedName>
        <fullName evidence="13">Homeobox protein cut-like</fullName>
    </recommendedName>
</protein>
<evidence type="ECO:0000256" key="15">
    <source>
        <dbReference type="SAM" id="MobiDB-lite"/>
    </source>
</evidence>
<feature type="coiled-coil region" evidence="14">
    <location>
        <begin position="152"/>
        <end position="211"/>
    </location>
</feature>
<dbReference type="Gene3D" id="1.10.10.60">
    <property type="entry name" value="Homeodomain-like"/>
    <property type="match status" value="1"/>
</dbReference>
<accession>A0AAY4E0S5</accession>
<dbReference type="SUPFAM" id="SSF46689">
    <property type="entry name" value="Homeodomain-like"/>
    <property type="match status" value="1"/>
</dbReference>
<feature type="region of interest" description="Disordered" evidence="15">
    <location>
        <begin position="42"/>
        <end position="66"/>
    </location>
</feature>
<dbReference type="Pfam" id="PF02376">
    <property type="entry name" value="CUT"/>
    <property type="match status" value="3"/>
</dbReference>
<evidence type="ECO:0000313" key="19">
    <source>
        <dbReference type="Proteomes" id="UP000694580"/>
    </source>
</evidence>
<feature type="region of interest" description="Disordered" evidence="15">
    <location>
        <begin position="767"/>
        <end position="789"/>
    </location>
</feature>